<keyword evidence="2" id="KW-1185">Reference proteome</keyword>
<sequence length="80" mass="9496">MWMKKLYSLELFSLPRAMENPHKIMSIFVLLGLLDLLVFLAHRFDCLKVSVAIEYHAFCFQSSMFVMKPRDFQINYAPTY</sequence>
<dbReference type="Proteomes" id="UP000186905">
    <property type="component" value="Unassembled WGS sequence"/>
</dbReference>
<evidence type="ECO:0000313" key="1">
    <source>
        <dbReference type="EMBL" id="OLQ70823.1"/>
    </source>
</evidence>
<protein>
    <submittedName>
        <fullName evidence="1">Uncharacterized protein</fullName>
    </submittedName>
</protein>
<evidence type="ECO:0000313" key="2">
    <source>
        <dbReference type="Proteomes" id="UP000186905"/>
    </source>
</evidence>
<proteinExistence type="predicted"/>
<reference evidence="1 2" key="1">
    <citation type="submission" date="2016-09" db="EMBL/GenBank/DDBJ databases">
        <title>Photobacterium proteolyticum sp. nov. a protease producing bacterium isolated from ocean sediments of Laizhou Bay.</title>
        <authorList>
            <person name="Li Y."/>
        </authorList>
    </citation>
    <scope>NUCLEOTIDE SEQUENCE [LARGE SCALE GENOMIC DNA]</scope>
    <source>
        <strain evidence="1 2">13-12</strain>
    </source>
</reference>
<dbReference type="AlphaFoldDB" id="A0A1Q9G905"/>
<gene>
    <name evidence="1" type="ORF">BIT28_15540</name>
</gene>
<dbReference type="EMBL" id="MJIL01000096">
    <property type="protein sequence ID" value="OLQ70823.1"/>
    <property type="molecule type" value="Genomic_DNA"/>
</dbReference>
<name>A0A1Q9G905_9GAMM</name>
<comment type="caution">
    <text evidence="1">The sequence shown here is derived from an EMBL/GenBank/DDBJ whole genome shotgun (WGS) entry which is preliminary data.</text>
</comment>
<accession>A0A1Q9G905</accession>
<organism evidence="1 2">
    <name type="scientific">Photobacterium proteolyticum</name>
    <dbReference type="NCBI Taxonomy" id="1903952"/>
    <lineage>
        <taxon>Bacteria</taxon>
        <taxon>Pseudomonadati</taxon>
        <taxon>Pseudomonadota</taxon>
        <taxon>Gammaproteobacteria</taxon>
        <taxon>Vibrionales</taxon>
        <taxon>Vibrionaceae</taxon>
        <taxon>Photobacterium</taxon>
    </lineage>
</organism>